<organism evidence="5 6">
    <name type="scientific">Pleionea mediterranea</name>
    <dbReference type="NCBI Taxonomy" id="523701"/>
    <lineage>
        <taxon>Bacteria</taxon>
        <taxon>Pseudomonadati</taxon>
        <taxon>Pseudomonadota</taxon>
        <taxon>Gammaproteobacteria</taxon>
        <taxon>Oceanospirillales</taxon>
        <taxon>Pleioneaceae</taxon>
        <taxon>Pleionea</taxon>
    </lineage>
</organism>
<sequence>MKKCLISLCSLLMVLPAFGETISRFTQSMSAKPGFFDLYYDAKKAAVYLDVDKVDEEFILMHSLPYGLGSNDIGLDRGRQGGSQLVFFRRVGDKLFLVEKNTQYRANSDNAAERQSVREAFAESVLASFDVVASDKDSYLILINDYLLSEHMGIADRIQQVNQGSFQLNKSLSSIDESVIKSFPDNTELQSILTFSGKKAGNHLRQVSPSASSFTLRQRVSMVALPDDNYKPRVFHPYSGFWSFSYHDYAAGLTESMTQRFIPRHRLTKKNPAAEKSEAIEPIVYYVDRGAPEQVRNALLDGARWWNQAFEAAGYIDAFQVKVLPENVDPMDVRYNVIQWVHRATRGWSYGAGVTDPRTGEIIKGHVTLGSLRVRQDLLIARGVTAPFDNEPDLTRQQQMALARIRQLSAHEVGHTLGIAHNFAASADGRASVMDYPHPLFQIEDNKIVMSNAYDTGIGEWDKQVVKYGYGDAVQNNSDDVDINSDDQTAIEKDFLNSIIAESKQKELSYISDPDARPASGLHATAHLWDNGADAAKALTHIMSIRELALANFNQQVIADGVPFSQLEEVLVPVYNLHRFQVEAAVKLIAGRHYQYAVKGEDEFIQKTVDKQSQQAALDALLKTLTPEFLALDQRIVNLIPPKAYGYSKSRESFNGKTGLSLDPLSIAEASANHTLSLLLNKERLTRLAQQSKDNQLTAGSVLRAISSQLVDTDYQQQDAFQINMRVLHAYITQLIKLYNLKSLPIESLSSVVTELDYLQHWTKKRLGRARKSDDSYGYYKSLQSLLNTREESFEGERPSVALPPGSPIGNN</sequence>
<evidence type="ECO:0000259" key="3">
    <source>
        <dbReference type="Pfam" id="PF16313"/>
    </source>
</evidence>
<dbReference type="InterPro" id="IPR033413">
    <property type="entry name" value="DUF5117"/>
</dbReference>
<accession>A0A316G246</accession>
<dbReference type="SUPFAM" id="SSF55486">
    <property type="entry name" value="Metalloproteases ('zincins'), catalytic domain"/>
    <property type="match status" value="1"/>
</dbReference>
<evidence type="ECO:0000256" key="1">
    <source>
        <dbReference type="SAM" id="MobiDB-lite"/>
    </source>
</evidence>
<dbReference type="Pfam" id="PF16313">
    <property type="entry name" value="DUF4953"/>
    <property type="match status" value="1"/>
</dbReference>
<dbReference type="PANTHER" id="PTHR38478">
    <property type="entry name" value="PEPTIDASE M1A AND M12B"/>
    <property type="match status" value="1"/>
</dbReference>
<feature type="domain" description="EcxA zinc-binding" evidence="3">
    <location>
        <begin position="396"/>
        <end position="714"/>
    </location>
</feature>
<dbReference type="AlphaFoldDB" id="A0A316G246"/>
<proteinExistence type="predicted"/>
<feature type="signal peptide" evidence="2">
    <location>
        <begin position="1"/>
        <end position="19"/>
    </location>
</feature>
<dbReference type="GO" id="GO:0008237">
    <property type="term" value="F:metallopeptidase activity"/>
    <property type="evidence" value="ECO:0007669"/>
    <property type="project" value="InterPro"/>
</dbReference>
<dbReference type="InterPro" id="IPR024079">
    <property type="entry name" value="MetalloPept_cat_dom_sf"/>
</dbReference>
<reference evidence="5 6" key="1">
    <citation type="submission" date="2018-05" db="EMBL/GenBank/DDBJ databases">
        <title>Genomic Encyclopedia of Type Strains, Phase IV (KMG-IV): sequencing the most valuable type-strain genomes for metagenomic binning, comparative biology and taxonomic classification.</title>
        <authorList>
            <person name="Goeker M."/>
        </authorList>
    </citation>
    <scope>NUCLEOTIDE SEQUENCE [LARGE SCALE GENOMIC DNA]</scope>
    <source>
        <strain evidence="5 6">DSM 25350</strain>
    </source>
</reference>
<evidence type="ECO:0000313" key="5">
    <source>
        <dbReference type="EMBL" id="PWK48457.1"/>
    </source>
</evidence>
<dbReference type="InterPro" id="IPR032534">
    <property type="entry name" value="EcxA_zinc-bd"/>
</dbReference>
<feature type="chain" id="PRO_5016456052" evidence="2">
    <location>
        <begin position="20"/>
        <end position="812"/>
    </location>
</feature>
<dbReference type="Pfam" id="PF17148">
    <property type="entry name" value="DUF5117"/>
    <property type="match status" value="1"/>
</dbReference>
<dbReference type="PANTHER" id="PTHR38478:SF1">
    <property type="entry name" value="ZINC DEPENDENT METALLOPROTEASE DOMAIN LIPOPROTEIN"/>
    <property type="match status" value="1"/>
</dbReference>
<keyword evidence="6" id="KW-1185">Reference proteome</keyword>
<dbReference type="Proteomes" id="UP000245790">
    <property type="component" value="Unassembled WGS sequence"/>
</dbReference>
<comment type="caution">
    <text evidence="5">The sequence shown here is derived from an EMBL/GenBank/DDBJ whole genome shotgun (WGS) entry which is preliminary data.</text>
</comment>
<dbReference type="CDD" id="cd04276">
    <property type="entry name" value="ZnMc_MMP_like_2"/>
    <property type="match status" value="1"/>
</dbReference>
<dbReference type="RefSeq" id="WP_109764132.1">
    <property type="nucleotide sequence ID" value="NZ_QGGU01000009.1"/>
</dbReference>
<dbReference type="EMBL" id="QGGU01000009">
    <property type="protein sequence ID" value="PWK48457.1"/>
    <property type="molecule type" value="Genomic_DNA"/>
</dbReference>
<feature type="region of interest" description="Disordered" evidence="1">
    <location>
        <begin position="792"/>
        <end position="812"/>
    </location>
</feature>
<keyword evidence="2" id="KW-0732">Signal</keyword>
<evidence type="ECO:0000259" key="4">
    <source>
        <dbReference type="Pfam" id="PF17148"/>
    </source>
</evidence>
<gene>
    <name evidence="5" type="ORF">C8D97_1096</name>
</gene>
<evidence type="ECO:0000313" key="6">
    <source>
        <dbReference type="Proteomes" id="UP000245790"/>
    </source>
</evidence>
<feature type="domain" description="DUF5117" evidence="4">
    <location>
        <begin position="78"/>
        <end position="270"/>
    </location>
</feature>
<dbReference type="Gene3D" id="3.40.390.10">
    <property type="entry name" value="Collagenase (Catalytic Domain)"/>
    <property type="match status" value="1"/>
</dbReference>
<dbReference type="OrthoDB" id="9776599at2"/>
<evidence type="ECO:0000256" key="2">
    <source>
        <dbReference type="SAM" id="SignalP"/>
    </source>
</evidence>
<name>A0A316G246_9GAMM</name>
<dbReference type="InterPro" id="IPR034032">
    <property type="entry name" value="Zn_MMP-like_bac"/>
</dbReference>
<protein>
    <submittedName>
        <fullName evidence="5">Uncharacterized protein DUF5117</fullName>
    </submittedName>
</protein>